<name>A0AAN8X312_HALRR</name>
<dbReference type="AlphaFoldDB" id="A0AAN8X312"/>
<evidence type="ECO:0000256" key="3">
    <source>
        <dbReference type="ARBA" id="ARBA00031109"/>
    </source>
</evidence>
<dbReference type="GO" id="GO:0006552">
    <property type="term" value="P:L-leucine catabolic process"/>
    <property type="evidence" value="ECO:0007669"/>
    <property type="project" value="TreeGrafter"/>
</dbReference>
<evidence type="ECO:0000256" key="1">
    <source>
        <dbReference type="ARBA" id="ARBA00025711"/>
    </source>
</evidence>
<evidence type="ECO:0000256" key="7">
    <source>
        <dbReference type="SAM" id="MobiDB-lite"/>
    </source>
</evidence>
<accession>A0AAN8X312</accession>
<evidence type="ECO:0000256" key="4">
    <source>
        <dbReference type="ARBA" id="ARBA00031237"/>
    </source>
</evidence>
<dbReference type="FunFam" id="3.90.226.10:FF:000030">
    <property type="entry name" value="Acetyl-CoA carboxylase carboxyltransferase subunit"/>
    <property type="match status" value="1"/>
</dbReference>
<sequence>MLTRNLVVRSVPSLSRGTGSGARPRPFPVLQDSLDTSCPQLTAGKAKAEKSIAKLKMLNDLCLAGGGEKGIAVHVKRNRKLLVRDKLLHLLDNDRDFLELGLLAGLGQAYGDVPAAAAICGIGKINDRYCVIIASDGTVKSGTIFPITIRKVGRVQNQCRQSRLPCVNLVDSAGGFLPLQHDFFADKNHGGRGFYRPPVMSSEGIPQLALVCGSCTAGGAYHPSMCEDVAIVTRIGTIFLGGPPLVKAATGEDISAEELGGATLHCKVSGVTDYFAATEEEGFEILRDLVATLNIQPVINSPESEEPRLDSVVLNDISGLEIIDRSKLYSVIARIVDGGRFREFKQLFGKNLTTGYAFVEGRCVGIIGNAGPLLYEDGLKGSHFLQICQQRRLPVIFLQNSGPLAAYQASVSELSADASHQAIKGRAAMLAALSCITVPKISINIGSCHGDDNYTMCGPSFSPSFIFSWPEATVTHTMNPPPLPQAQPAAATPEGKEKPKKKSLTAFSFPLGSSFYMAGEALVDGILVPSDTRKVITKCLQICRQQETMLNNTKDFPVFRL</sequence>
<dbReference type="GO" id="GO:0004485">
    <property type="term" value="F:methylcrotonoyl-CoA carboxylase activity"/>
    <property type="evidence" value="ECO:0007669"/>
    <property type="project" value="UniProtKB-EC"/>
</dbReference>
<dbReference type="InterPro" id="IPR045190">
    <property type="entry name" value="MCCB/AccD1-like"/>
</dbReference>
<evidence type="ECO:0000259" key="8">
    <source>
        <dbReference type="PROSITE" id="PS50980"/>
    </source>
</evidence>
<dbReference type="InterPro" id="IPR034733">
    <property type="entry name" value="AcCoA_carboxyl_beta"/>
</dbReference>
<feature type="domain" description="CoA carboxyltransferase N-terminal" evidence="8">
    <location>
        <begin position="34"/>
        <end position="305"/>
    </location>
</feature>
<feature type="region of interest" description="Disordered" evidence="7">
    <location>
        <begin position="1"/>
        <end position="25"/>
    </location>
</feature>
<proteinExistence type="predicted"/>
<dbReference type="GO" id="GO:1905202">
    <property type="term" value="C:methylcrotonoyl-CoA carboxylase complex"/>
    <property type="evidence" value="ECO:0007669"/>
    <property type="project" value="TreeGrafter"/>
</dbReference>
<dbReference type="SUPFAM" id="SSF52096">
    <property type="entry name" value="ClpP/crotonase"/>
    <property type="match status" value="2"/>
</dbReference>
<dbReference type="GO" id="GO:0005739">
    <property type="term" value="C:mitochondrion"/>
    <property type="evidence" value="ECO:0007669"/>
    <property type="project" value="TreeGrafter"/>
</dbReference>
<evidence type="ECO:0000313" key="10">
    <source>
        <dbReference type="Proteomes" id="UP001381693"/>
    </source>
</evidence>
<dbReference type="Pfam" id="PF01039">
    <property type="entry name" value="Carboxyl_trans"/>
    <property type="match status" value="1"/>
</dbReference>
<dbReference type="InterPro" id="IPR029045">
    <property type="entry name" value="ClpP/crotonase-like_dom_sf"/>
</dbReference>
<dbReference type="PANTHER" id="PTHR22855">
    <property type="entry name" value="ACETYL, PROPIONYL, PYRUVATE, AND GLUTACONYL CARBOXYLASE-RELATED"/>
    <property type="match status" value="1"/>
</dbReference>
<evidence type="ECO:0000256" key="6">
    <source>
        <dbReference type="ARBA" id="ARBA00052347"/>
    </source>
</evidence>
<comment type="caution">
    <text evidence="9">The sequence shown here is derived from an EMBL/GenBank/DDBJ whole genome shotgun (WGS) entry which is preliminary data.</text>
</comment>
<dbReference type="EMBL" id="JAXCGZ010015126">
    <property type="protein sequence ID" value="KAK7071164.1"/>
    <property type="molecule type" value="Genomic_DNA"/>
</dbReference>
<protein>
    <recommendedName>
        <fullName evidence="2">methylcrotonoyl-CoA carboxylase</fullName>
        <ecNumber evidence="2">6.4.1.4</ecNumber>
    </recommendedName>
    <alternativeName>
        <fullName evidence="5">3-methylcrotonyl-CoA carboxylase 2</fullName>
    </alternativeName>
    <alternativeName>
        <fullName evidence="3">3-methylcrotonyl-CoA carboxylase non-biotin-containing subunit</fullName>
    </alternativeName>
    <alternativeName>
        <fullName evidence="4">3-methylcrotonyl-CoA:carbon dioxide ligase subunit beta</fullName>
    </alternativeName>
</protein>
<evidence type="ECO:0000256" key="2">
    <source>
        <dbReference type="ARBA" id="ARBA00026116"/>
    </source>
</evidence>
<reference evidence="9 10" key="1">
    <citation type="submission" date="2023-11" db="EMBL/GenBank/DDBJ databases">
        <title>Halocaridina rubra genome assembly.</title>
        <authorList>
            <person name="Smith C."/>
        </authorList>
    </citation>
    <scope>NUCLEOTIDE SEQUENCE [LARGE SCALE GENOMIC DNA]</scope>
    <source>
        <strain evidence="9">EP-1</strain>
        <tissue evidence="9">Whole</tissue>
    </source>
</reference>
<evidence type="ECO:0000313" key="9">
    <source>
        <dbReference type="EMBL" id="KAK7071164.1"/>
    </source>
</evidence>
<organism evidence="9 10">
    <name type="scientific">Halocaridina rubra</name>
    <name type="common">Hawaiian red shrimp</name>
    <dbReference type="NCBI Taxonomy" id="373956"/>
    <lineage>
        <taxon>Eukaryota</taxon>
        <taxon>Metazoa</taxon>
        <taxon>Ecdysozoa</taxon>
        <taxon>Arthropoda</taxon>
        <taxon>Crustacea</taxon>
        <taxon>Multicrustacea</taxon>
        <taxon>Malacostraca</taxon>
        <taxon>Eumalacostraca</taxon>
        <taxon>Eucarida</taxon>
        <taxon>Decapoda</taxon>
        <taxon>Pleocyemata</taxon>
        <taxon>Caridea</taxon>
        <taxon>Atyoidea</taxon>
        <taxon>Atyidae</taxon>
        <taxon>Halocaridina</taxon>
    </lineage>
</organism>
<dbReference type="PROSITE" id="PS50980">
    <property type="entry name" value="COA_CT_NTER"/>
    <property type="match status" value="1"/>
</dbReference>
<keyword evidence="10" id="KW-1185">Reference proteome</keyword>
<comment type="catalytic activity">
    <reaction evidence="6">
        <text>3-methylbut-2-enoyl-CoA + hydrogencarbonate + ATP = 3-methyl-(2E)-glutaconyl-CoA + ADP + phosphate + H(+)</text>
        <dbReference type="Rhea" id="RHEA:13589"/>
        <dbReference type="ChEBI" id="CHEBI:15378"/>
        <dbReference type="ChEBI" id="CHEBI:17544"/>
        <dbReference type="ChEBI" id="CHEBI:30616"/>
        <dbReference type="ChEBI" id="CHEBI:43474"/>
        <dbReference type="ChEBI" id="CHEBI:57344"/>
        <dbReference type="ChEBI" id="CHEBI:57346"/>
        <dbReference type="ChEBI" id="CHEBI:456216"/>
        <dbReference type="EC" id="6.4.1.4"/>
    </reaction>
</comment>
<feature type="region of interest" description="Disordered" evidence="7">
    <location>
        <begin position="477"/>
        <end position="501"/>
    </location>
</feature>
<comment type="pathway">
    <text evidence="1">Amino-acid degradation; L-leucine degradation; (S)-3-hydroxy-3-methylglutaryl-CoA from 3-isovaleryl-CoA: step 2/3.</text>
</comment>
<dbReference type="InterPro" id="IPR011762">
    <property type="entry name" value="COA_CT_N"/>
</dbReference>
<evidence type="ECO:0000256" key="5">
    <source>
        <dbReference type="ARBA" id="ARBA00031404"/>
    </source>
</evidence>
<dbReference type="Gene3D" id="3.90.226.10">
    <property type="entry name" value="2-enoyl-CoA Hydratase, Chain A, domain 1"/>
    <property type="match status" value="2"/>
</dbReference>
<dbReference type="Proteomes" id="UP001381693">
    <property type="component" value="Unassembled WGS sequence"/>
</dbReference>
<dbReference type="EC" id="6.4.1.4" evidence="2"/>
<gene>
    <name evidence="9" type="ORF">SK128_009009</name>
</gene>
<dbReference type="PANTHER" id="PTHR22855:SF47">
    <property type="entry name" value="METHYLCROTONOYL-COA CARBOXYLASE"/>
    <property type="match status" value="1"/>
</dbReference>